<reference evidence="2" key="1">
    <citation type="submission" date="2023-03" db="EMBL/GenBank/DDBJ databases">
        <title>Actinorhabdospora filicis NBRC 111898.</title>
        <authorList>
            <person name="Ichikawa N."/>
            <person name="Sato H."/>
            <person name="Tonouchi N."/>
        </authorList>
    </citation>
    <scope>NUCLEOTIDE SEQUENCE</scope>
    <source>
        <strain evidence="2">NBRC 111898</strain>
    </source>
</reference>
<protein>
    <submittedName>
        <fullName evidence="2">Uncharacterized protein</fullName>
    </submittedName>
</protein>
<dbReference type="RefSeq" id="WP_285665760.1">
    <property type="nucleotide sequence ID" value="NZ_BSTX01000004.1"/>
</dbReference>
<feature type="transmembrane region" description="Helical" evidence="1">
    <location>
        <begin position="90"/>
        <end position="116"/>
    </location>
</feature>
<feature type="transmembrane region" description="Helical" evidence="1">
    <location>
        <begin position="128"/>
        <end position="151"/>
    </location>
</feature>
<feature type="transmembrane region" description="Helical" evidence="1">
    <location>
        <begin position="20"/>
        <end position="40"/>
    </location>
</feature>
<feature type="transmembrane region" description="Helical" evidence="1">
    <location>
        <begin position="60"/>
        <end position="83"/>
    </location>
</feature>
<evidence type="ECO:0000313" key="2">
    <source>
        <dbReference type="EMBL" id="GLZ80556.1"/>
    </source>
</evidence>
<sequence>MYQPQPDVPARPASAGQGVAAVGVAGVGLLVEVFAAFTLMSWRDSTGKSGFSEPSVVGIMYGYLAWGMLMVILLMLGAVLVLRGRPGGRVLVYVTGSLALAGVLGCGGMSGVIVGGPYGSSSDWPPQWIAMIALAGSVIALVALIFAFVALGRRTTTLWLKPPPPPPAPYYQVPYTWNG</sequence>
<keyword evidence="1" id="KW-0812">Transmembrane</keyword>
<evidence type="ECO:0000256" key="1">
    <source>
        <dbReference type="SAM" id="Phobius"/>
    </source>
</evidence>
<keyword evidence="1" id="KW-0472">Membrane</keyword>
<comment type="caution">
    <text evidence="2">The sequence shown here is derived from an EMBL/GenBank/DDBJ whole genome shotgun (WGS) entry which is preliminary data.</text>
</comment>
<dbReference type="EMBL" id="BSTX01000004">
    <property type="protein sequence ID" value="GLZ80556.1"/>
    <property type="molecule type" value="Genomic_DNA"/>
</dbReference>
<organism evidence="2 3">
    <name type="scientific">Actinorhabdospora filicis</name>
    <dbReference type="NCBI Taxonomy" id="1785913"/>
    <lineage>
        <taxon>Bacteria</taxon>
        <taxon>Bacillati</taxon>
        <taxon>Actinomycetota</taxon>
        <taxon>Actinomycetes</taxon>
        <taxon>Micromonosporales</taxon>
        <taxon>Micromonosporaceae</taxon>
        <taxon>Actinorhabdospora</taxon>
    </lineage>
</organism>
<proteinExistence type="predicted"/>
<evidence type="ECO:0000313" key="3">
    <source>
        <dbReference type="Proteomes" id="UP001165079"/>
    </source>
</evidence>
<name>A0A9W6WCG0_9ACTN</name>
<dbReference type="Proteomes" id="UP001165079">
    <property type="component" value="Unassembled WGS sequence"/>
</dbReference>
<keyword evidence="1" id="KW-1133">Transmembrane helix</keyword>
<dbReference type="AlphaFoldDB" id="A0A9W6WCG0"/>
<gene>
    <name evidence="2" type="ORF">Afil01_53630</name>
</gene>
<keyword evidence="3" id="KW-1185">Reference proteome</keyword>
<accession>A0A9W6WCG0</accession>